<dbReference type="InterPro" id="IPR035986">
    <property type="entry name" value="PKD_dom_sf"/>
</dbReference>
<dbReference type="PROSITE" id="PS51257">
    <property type="entry name" value="PROKAR_LIPOPROTEIN"/>
    <property type="match status" value="1"/>
</dbReference>
<feature type="signal peptide" evidence="1">
    <location>
        <begin position="1"/>
        <end position="18"/>
    </location>
</feature>
<name>A0A315ZGW0_SEDFL</name>
<comment type="caution">
    <text evidence="3">The sequence shown here is derived from an EMBL/GenBank/DDBJ whole genome shotgun (WGS) entry which is preliminary data.</text>
</comment>
<dbReference type="AlphaFoldDB" id="A0A315ZGW0"/>
<gene>
    <name evidence="3" type="ORF">BC781_101762</name>
</gene>
<evidence type="ECO:0000259" key="2">
    <source>
        <dbReference type="PROSITE" id="PS50093"/>
    </source>
</evidence>
<feature type="chain" id="PRO_5016463196" evidence="1">
    <location>
        <begin position="19"/>
        <end position="534"/>
    </location>
</feature>
<sequence>MKKSVLNRLKFAGIFALAIGMGACQTEDSESLPITAGLKLANEVTVENPLEAPANVVVINASKNAVSHEWSFPEGYLKNDLNKADSYSGLTPDTIRYDLPGSYTINLDVTDANGVKESTSLDINVVKPMPKLLMDKEAIEMQDSVTFSAKVFTYEGKDVSYSWDFGNGETFTESSVKMAWEEAGMYHILLTVNDGEEVLNSTFEVEVKPELAQGLYFHDLATGKIFRKPLTVRTETEAMATEFSAAHAMDLEVADGKVYVFDAGEGSFFLGSGTAGQLYAFDVVSKEMKVILDAISANNVPYAGTVEGNNVYYLDRREGFRSINKFTENLAEADLPAHFVKNNTLTAFYNSTAQPGEPGGIGWGNMNGDGQLVGDKFYWSKANNGQSIYTFSRDGKTAHDRLLAGVSVKTFKVYKDKIYFAVNVPSTDPNTSAMLKTGLYMCDLNGTNVQEIESYEASEFDQFGNLEGLSYSCLVGITGIAIDEMNDKIYWSYRSADQAPETSGVKRANLDGSEVEMYLSGYAPMGMAIDPVRR</sequence>
<dbReference type="InterPro" id="IPR013783">
    <property type="entry name" value="Ig-like_fold"/>
</dbReference>
<proteinExistence type="predicted"/>
<evidence type="ECO:0000313" key="3">
    <source>
        <dbReference type="EMBL" id="PWJ44403.1"/>
    </source>
</evidence>
<organism evidence="3 4">
    <name type="scientific">Sediminitomix flava</name>
    <dbReference type="NCBI Taxonomy" id="379075"/>
    <lineage>
        <taxon>Bacteria</taxon>
        <taxon>Pseudomonadati</taxon>
        <taxon>Bacteroidota</taxon>
        <taxon>Cytophagia</taxon>
        <taxon>Cytophagales</taxon>
        <taxon>Flammeovirgaceae</taxon>
        <taxon>Sediminitomix</taxon>
    </lineage>
</organism>
<protein>
    <submittedName>
        <fullName evidence="3">PKD domain-containing protein</fullName>
    </submittedName>
</protein>
<dbReference type="Proteomes" id="UP000245535">
    <property type="component" value="Unassembled WGS sequence"/>
</dbReference>
<reference evidence="3 4" key="1">
    <citation type="submission" date="2018-03" db="EMBL/GenBank/DDBJ databases">
        <title>Genomic Encyclopedia of Archaeal and Bacterial Type Strains, Phase II (KMG-II): from individual species to whole genera.</title>
        <authorList>
            <person name="Goeker M."/>
        </authorList>
    </citation>
    <scope>NUCLEOTIDE SEQUENCE [LARGE SCALE GENOMIC DNA]</scope>
    <source>
        <strain evidence="3 4">DSM 28229</strain>
    </source>
</reference>
<accession>A0A315ZGW0</accession>
<feature type="domain" description="PKD" evidence="2">
    <location>
        <begin position="156"/>
        <end position="207"/>
    </location>
</feature>
<keyword evidence="4" id="KW-1185">Reference proteome</keyword>
<evidence type="ECO:0000256" key="1">
    <source>
        <dbReference type="SAM" id="SignalP"/>
    </source>
</evidence>
<evidence type="ECO:0000313" key="4">
    <source>
        <dbReference type="Proteomes" id="UP000245535"/>
    </source>
</evidence>
<dbReference type="Gene3D" id="2.60.40.10">
    <property type="entry name" value="Immunoglobulins"/>
    <property type="match status" value="2"/>
</dbReference>
<dbReference type="PROSITE" id="PS50093">
    <property type="entry name" value="PKD"/>
    <property type="match status" value="2"/>
</dbReference>
<feature type="domain" description="PKD" evidence="2">
    <location>
        <begin position="60"/>
        <end position="132"/>
    </location>
</feature>
<dbReference type="CDD" id="cd00146">
    <property type="entry name" value="PKD"/>
    <property type="match status" value="1"/>
</dbReference>
<dbReference type="InterPro" id="IPR022409">
    <property type="entry name" value="PKD/Chitinase_dom"/>
</dbReference>
<keyword evidence="1" id="KW-0732">Signal</keyword>
<dbReference type="Pfam" id="PF00801">
    <property type="entry name" value="PKD"/>
    <property type="match status" value="1"/>
</dbReference>
<dbReference type="OrthoDB" id="1488789at2"/>
<dbReference type="InterPro" id="IPR011042">
    <property type="entry name" value="6-blade_b-propeller_TolB-like"/>
</dbReference>
<dbReference type="SUPFAM" id="SSF101898">
    <property type="entry name" value="NHL repeat"/>
    <property type="match status" value="1"/>
</dbReference>
<dbReference type="InterPro" id="IPR000601">
    <property type="entry name" value="PKD_dom"/>
</dbReference>
<dbReference type="SUPFAM" id="SSF49299">
    <property type="entry name" value="PKD domain"/>
    <property type="match status" value="1"/>
</dbReference>
<dbReference type="SMART" id="SM00089">
    <property type="entry name" value="PKD"/>
    <property type="match status" value="2"/>
</dbReference>
<dbReference type="RefSeq" id="WP_109615896.1">
    <property type="nucleotide sequence ID" value="NZ_QGDO01000001.1"/>
</dbReference>
<dbReference type="EMBL" id="QGDO01000001">
    <property type="protein sequence ID" value="PWJ44403.1"/>
    <property type="molecule type" value="Genomic_DNA"/>
</dbReference>
<dbReference type="Gene3D" id="2.120.10.30">
    <property type="entry name" value="TolB, C-terminal domain"/>
    <property type="match status" value="1"/>
</dbReference>